<dbReference type="EMBL" id="JAUSUR010000002">
    <property type="protein sequence ID" value="MDQ0360893.1"/>
    <property type="molecule type" value="Genomic_DNA"/>
</dbReference>
<dbReference type="RefSeq" id="WP_307407138.1">
    <property type="nucleotide sequence ID" value="NZ_JAUSUR010000002.1"/>
</dbReference>
<evidence type="ECO:0000313" key="3">
    <source>
        <dbReference type="Proteomes" id="UP001230220"/>
    </source>
</evidence>
<keyword evidence="1" id="KW-1133">Transmembrane helix</keyword>
<feature type="transmembrane region" description="Helical" evidence="1">
    <location>
        <begin position="58"/>
        <end position="76"/>
    </location>
</feature>
<gene>
    <name evidence="2" type="ORF">J2S15_001638</name>
</gene>
<name>A0ABU0E2H0_9FIRM</name>
<evidence type="ECO:0000256" key="1">
    <source>
        <dbReference type="SAM" id="Phobius"/>
    </source>
</evidence>
<comment type="caution">
    <text evidence="2">The sequence shown here is derived from an EMBL/GenBank/DDBJ whole genome shotgun (WGS) entry which is preliminary data.</text>
</comment>
<keyword evidence="3" id="KW-1185">Reference proteome</keyword>
<proteinExistence type="predicted"/>
<keyword evidence="1" id="KW-0472">Membrane</keyword>
<sequence length="77" mass="8522">MKVITSQVRSIFDEISHANFKTILFCLASGFVAVLWPLGGVLLFIVSRFSDETLFGRFALLCSILVMCATAFGLLFK</sequence>
<reference evidence="2 3" key="1">
    <citation type="submission" date="2023-07" db="EMBL/GenBank/DDBJ databases">
        <title>Genomic Encyclopedia of Type Strains, Phase IV (KMG-IV): sequencing the most valuable type-strain genomes for metagenomic binning, comparative biology and taxonomic classification.</title>
        <authorList>
            <person name="Goeker M."/>
        </authorList>
    </citation>
    <scope>NUCLEOTIDE SEQUENCE [LARGE SCALE GENOMIC DNA]</scope>
    <source>
        <strain evidence="2 3">DSM 16784</strain>
    </source>
</reference>
<evidence type="ECO:0000313" key="2">
    <source>
        <dbReference type="EMBL" id="MDQ0360893.1"/>
    </source>
</evidence>
<organism evidence="2 3">
    <name type="scientific">Breznakia pachnodae</name>
    <dbReference type="NCBI Taxonomy" id="265178"/>
    <lineage>
        <taxon>Bacteria</taxon>
        <taxon>Bacillati</taxon>
        <taxon>Bacillota</taxon>
        <taxon>Erysipelotrichia</taxon>
        <taxon>Erysipelotrichales</taxon>
        <taxon>Erysipelotrichaceae</taxon>
        <taxon>Breznakia</taxon>
    </lineage>
</organism>
<dbReference type="Proteomes" id="UP001230220">
    <property type="component" value="Unassembled WGS sequence"/>
</dbReference>
<feature type="transmembrane region" description="Helical" evidence="1">
    <location>
        <begin position="22"/>
        <end position="46"/>
    </location>
</feature>
<protein>
    <submittedName>
        <fullName evidence="2">Uncharacterized protein</fullName>
    </submittedName>
</protein>
<accession>A0ABU0E2H0</accession>
<keyword evidence="1" id="KW-0812">Transmembrane</keyword>